<dbReference type="EMBL" id="WOGT01000002">
    <property type="protein sequence ID" value="MUN54804.1"/>
    <property type="molecule type" value="Genomic_DNA"/>
</dbReference>
<comment type="caution">
    <text evidence="2">The sequence shown here is derived from an EMBL/GenBank/DDBJ whole genome shotgun (WGS) entry which is preliminary data.</text>
</comment>
<dbReference type="OrthoDB" id="3621759at2"/>
<gene>
    <name evidence="2" type="ORF">GMA10_06200</name>
</gene>
<dbReference type="GO" id="GO:0000150">
    <property type="term" value="F:DNA strand exchange activity"/>
    <property type="evidence" value="ECO:0007669"/>
    <property type="project" value="InterPro"/>
</dbReference>
<dbReference type="PROSITE" id="PS51736">
    <property type="entry name" value="RECOMBINASES_3"/>
    <property type="match status" value="1"/>
</dbReference>
<accession>A0A7K1LHZ2</accession>
<evidence type="ECO:0000259" key="1">
    <source>
        <dbReference type="PROSITE" id="PS51736"/>
    </source>
</evidence>
<organism evidence="2 3">
    <name type="scientific">Rothia koreensis</name>
    <dbReference type="NCBI Taxonomy" id="592378"/>
    <lineage>
        <taxon>Bacteria</taxon>
        <taxon>Bacillati</taxon>
        <taxon>Actinomycetota</taxon>
        <taxon>Actinomycetes</taxon>
        <taxon>Micrococcales</taxon>
        <taxon>Micrococcaceae</taxon>
        <taxon>Rothia</taxon>
    </lineage>
</organism>
<evidence type="ECO:0000313" key="2">
    <source>
        <dbReference type="EMBL" id="MUN54804.1"/>
    </source>
</evidence>
<dbReference type="CDD" id="cd03768">
    <property type="entry name" value="SR_ResInv"/>
    <property type="match status" value="1"/>
</dbReference>
<dbReference type="InterPro" id="IPR036162">
    <property type="entry name" value="Resolvase-like_N_sf"/>
</dbReference>
<dbReference type="Gene3D" id="3.40.50.1390">
    <property type="entry name" value="Resolvase, N-terminal catalytic domain"/>
    <property type="match status" value="1"/>
</dbReference>
<keyword evidence="3" id="KW-1185">Reference proteome</keyword>
<dbReference type="GO" id="GO:0003677">
    <property type="term" value="F:DNA binding"/>
    <property type="evidence" value="ECO:0007669"/>
    <property type="project" value="InterPro"/>
</dbReference>
<sequence>MDRPLVYPGHGDTLVVTKPDRLGRLAGNHKQVANDLQDQGVGLLALCQGIDTTTAGSRSFFHMLVAIAEFERNLIVGPARDGLAATRARAWKGDRRIDFLPHRGK</sequence>
<protein>
    <recommendedName>
        <fullName evidence="1">Resolvase/invertase-type recombinase catalytic domain-containing protein</fullName>
    </recommendedName>
</protein>
<feature type="domain" description="Resolvase/invertase-type recombinase catalytic" evidence="1">
    <location>
        <begin position="1"/>
        <end position="90"/>
    </location>
</feature>
<name>A0A7K1LHZ2_9MICC</name>
<reference evidence="2 3" key="1">
    <citation type="submission" date="2019-12" db="EMBL/GenBank/DDBJ databases">
        <authorList>
            <person name="Li J."/>
            <person name="Shi Y."/>
            <person name="Xu G."/>
            <person name="Xiao D."/>
            <person name="Ran X."/>
        </authorList>
    </citation>
    <scope>NUCLEOTIDE SEQUENCE [LARGE SCALE GENOMIC DNA]</scope>
    <source>
        <strain evidence="2 3">JCM 15915</strain>
    </source>
</reference>
<dbReference type="SUPFAM" id="SSF53041">
    <property type="entry name" value="Resolvase-like"/>
    <property type="match status" value="1"/>
</dbReference>
<proteinExistence type="predicted"/>
<dbReference type="InterPro" id="IPR006119">
    <property type="entry name" value="Resolv_N"/>
</dbReference>
<dbReference type="Proteomes" id="UP000462152">
    <property type="component" value="Unassembled WGS sequence"/>
</dbReference>
<dbReference type="Pfam" id="PF00239">
    <property type="entry name" value="Resolvase"/>
    <property type="match status" value="1"/>
</dbReference>
<evidence type="ECO:0000313" key="3">
    <source>
        <dbReference type="Proteomes" id="UP000462152"/>
    </source>
</evidence>
<dbReference type="AlphaFoldDB" id="A0A7K1LHZ2"/>